<proteinExistence type="predicted"/>
<organism evidence="2 3">
    <name type="scientific">Cercospora berteroae</name>
    <dbReference type="NCBI Taxonomy" id="357750"/>
    <lineage>
        <taxon>Eukaryota</taxon>
        <taxon>Fungi</taxon>
        <taxon>Dikarya</taxon>
        <taxon>Ascomycota</taxon>
        <taxon>Pezizomycotina</taxon>
        <taxon>Dothideomycetes</taxon>
        <taxon>Dothideomycetidae</taxon>
        <taxon>Mycosphaerellales</taxon>
        <taxon>Mycosphaerellaceae</taxon>
        <taxon>Cercospora</taxon>
    </lineage>
</organism>
<evidence type="ECO:0000313" key="3">
    <source>
        <dbReference type="Proteomes" id="UP000237631"/>
    </source>
</evidence>
<gene>
    <name evidence="2" type="ORF">CBER1_03159</name>
</gene>
<name>A0A2S6CL62_9PEZI</name>
<dbReference type="SUPFAM" id="SSF81383">
    <property type="entry name" value="F-box domain"/>
    <property type="match status" value="1"/>
</dbReference>
<dbReference type="AlphaFoldDB" id="A0A2S6CL62"/>
<feature type="region of interest" description="Disordered" evidence="1">
    <location>
        <begin position="1"/>
        <end position="44"/>
    </location>
</feature>
<dbReference type="EMBL" id="PNEN01000266">
    <property type="protein sequence ID" value="PPJ60475.1"/>
    <property type="molecule type" value="Genomic_DNA"/>
</dbReference>
<dbReference type="InterPro" id="IPR036047">
    <property type="entry name" value="F-box-like_dom_sf"/>
</dbReference>
<sequence>MAASEFKRARSQSPNLSQKRRRRTAASYPITNRRKTTPKKNTPFIPAPLPPSAQGLQHAVFDTTELLENILVHLLVEDIYKAREVNKNWKEVIHTSPSILCKLFVNIQEPQRIWTKSFSDEEGQVSIANPGAKLSKPERFGFADTLFLDTTRLGVIGGDHLNSFPDGRLHLRPVRLNPFLKLLIPRNVKNGRRKDTASQRRVTNGRVEEGGISLRPADAQRIRDWIGMEDLFMSAQLTDPPTQVVTVSQRVPCTAAAHHRGGRKCSANGRVDWELECEPKMTRRGGGIHMKDVIFSMLNLRRGVGRLDLPDRTKMTSPELVYMHDVLKQARLEGHEMGGEVEYVVRLHSVVVPSEEEWASMEAAEAETEE</sequence>
<keyword evidence="3" id="KW-1185">Reference proteome</keyword>
<dbReference type="Proteomes" id="UP000237631">
    <property type="component" value="Unassembled WGS sequence"/>
</dbReference>
<protein>
    <recommendedName>
        <fullName evidence="4">F-box domain-containing protein</fullName>
    </recommendedName>
</protein>
<dbReference type="OrthoDB" id="3650933at2759"/>
<dbReference type="CDD" id="cd09917">
    <property type="entry name" value="F-box_SF"/>
    <property type="match status" value="1"/>
</dbReference>
<evidence type="ECO:0000256" key="1">
    <source>
        <dbReference type="SAM" id="MobiDB-lite"/>
    </source>
</evidence>
<accession>A0A2S6CL62</accession>
<reference evidence="3" key="1">
    <citation type="journal article" date="2017" name="bioRxiv">
        <title>Conservation of a gene cluster reveals novel cercosporin biosynthetic mechanisms and extends production to the genus Colletotrichum.</title>
        <authorList>
            <person name="de Jonge R."/>
            <person name="Ebert M.K."/>
            <person name="Huitt-Roehl C.R."/>
            <person name="Pal P."/>
            <person name="Suttle J.C."/>
            <person name="Spanner R.E."/>
            <person name="Neubauer J.D."/>
            <person name="Jurick W.M.II."/>
            <person name="Stott K.A."/>
            <person name="Secor G.A."/>
            <person name="Thomma B.P.H.J."/>
            <person name="Van de Peer Y."/>
            <person name="Townsend C.A."/>
            <person name="Bolton M.D."/>
        </authorList>
    </citation>
    <scope>NUCLEOTIDE SEQUENCE [LARGE SCALE GENOMIC DNA]</scope>
    <source>
        <strain evidence="3">CBS538.71</strain>
    </source>
</reference>
<comment type="caution">
    <text evidence="2">The sequence shown here is derived from an EMBL/GenBank/DDBJ whole genome shotgun (WGS) entry which is preliminary data.</text>
</comment>
<evidence type="ECO:0008006" key="4">
    <source>
        <dbReference type="Google" id="ProtNLM"/>
    </source>
</evidence>
<evidence type="ECO:0000313" key="2">
    <source>
        <dbReference type="EMBL" id="PPJ60475.1"/>
    </source>
</evidence>